<dbReference type="AlphaFoldDB" id="A0AA89BKI0"/>
<accession>A0AA89BKI0</accession>
<dbReference type="EMBL" id="VSWD01000012">
    <property type="protein sequence ID" value="KAK3085873.1"/>
    <property type="molecule type" value="Genomic_DNA"/>
</dbReference>
<comment type="caution">
    <text evidence="3">The sequence shown here is derived from an EMBL/GenBank/DDBJ whole genome shotgun (WGS) entry which is preliminary data.</text>
</comment>
<evidence type="ECO:0000259" key="2">
    <source>
        <dbReference type="PROSITE" id="PS50249"/>
    </source>
</evidence>
<dbReference type="InterPro" id="IPR005366">
    <property type="entry name" value="EMC8/9"/>
</dbReference>
<dbReference type="GO" id="GO:0072546">
    <property type="term" value="C:EMC complex"/>
    <property type="evidence" value="ECO:0007669"/>
    <property type="project" value="InterPro"/>
</dbReference>
<comment type="similarity">
    <text evidence="1">Belongs to the EMC8/EMC9 family.</text>
</comment>
<dbReference type="Pfam" id="PF03665">
    <property type="entry name" value="UPF0172"/>
    <property type="match status" value="1"/>
</dbReference>
<protein>
    <recommendedName>
        <fullName evidence="2">MPN domain-containing protein</fullName>
    </recommendedName>
</protein>
<dbReference type="CDD" id="cd08060">
    <property type="entry name" value="MPN_UPF0172"/>
    <property type="match status" value="1"/>
</dbReference>
<feature type="domain" description="MPN" evidence="2">
    <location>
        <begin position="4"/>
        <end position="139"/>
    </location>
</feature>
<dbReference type="PANTHER" id="PTHR12941">
    <property type="entry name" value="ER MEMBRANE PROTEIN COMPLEX"/>
    <property type="match status" value="1"/>
</dbReference>
<dbReference type="PANTHER" id="PTHR12941:SF10">
    <property type="entry name" value="ER MEMBRANE PROTEIN COMPLEX SUBUNIT 8_9 HOMOLOG"/>
    <property type="match status" value="1"/>
</dbReference>
<proteinExistence type="inferred from homology"/>
<evidence type="ECO:0000313" key="3">
    <source>
        <dbReference type="EMBL" id="KAK3085873.1"/>
    </source>
</evidence>
<evidence type="ECO:0000313" key="4">
    <source>
        <dbReference type="Proteomes" id="UP001186944"/>
    </source>
</evidence>
<evidence type="ECO:0000256" key="1">
    <source>
        <dbReference type="ARBA" id="ARBA00007461"/>
    </source>
</evidence>
<reference evidence="3" key="1">
    <citation type="submission" date="2019-08" db="EMBL/GenBank/DDBJ databases">
        <title>The improved chromosome-level genome for the pearl oyster Pinctada fucata martensii using PacBio sequencing and Hi-C.</title>
        <authorList>
            <person name="Zheng Z."/>
        </authorList>
    </citation>
    <scope>NUCLEOTIDE SEQUENCE</scope>
    <source>
        <strain evidence="3">ZZ-2019</strain>
        <tissue evidence="3">Adductor muscle</tissue>
    </source>
</reference>
<dbReference type="InterPro" id="IPR037518">
    <property type="entry name" value="MPN"/>
</dbReference>
<dbReference type="Proteomes" id="UP001186944">
    <property type="component" value="Unassembled WGS sequence"/>
</dbReference>
<keyword evidence="4" id="KW-1185">Reference proteome</keyword>
<gene>
    <name evidence="3" type="ORF">FSP39_009880</name>
</gene>
<organism evidence="3 4">
    <name type="scientific">Pinctada imbricata</name>
    <name type="common">Atlantic pearl-oyster</name>
    <name type="synonym">Pinctada martensii</name>
    <dbReference type="NCBI Taxonomy" id="66713"/>
    <lineage>
        <taxon>Eukaryota</taxon>
        <taxon>Metazoa</taxon>
        <taxon>Spiralia</taxon>
        <taxon>Lophotrochozoa</taxon>
        <taxon>Mollusca</taxon>
        <taxon>Bivalvia</taxon>
        <taxon>Autobranchia</taxon>
        <taxon>Pteriomorphia</taxon>
        <taxon>Pterioida</taxon>
        <taxon>Pterioidea</taxon>
        <taxon>Pteriidae</taxon>
        <taxon>Pinctada</taxon>
    </lineage>
</organism>
<dbReference type="PROSITE" id="PS50249">
    <property type="entry name" value="MPN"/>
    <property type="match status" value="1"/>
</dbReference>
<name>A0AA89BKI0_PINIB</name>
<sequence>MADIEVSIQAYCKLLLHAAKYPHCAVNGILLAKDNRSSDNKTIKFVDCIPLFHLTLGLSPMLEAALLQIDTYCRSIGCVIAGYYQANELLQDKEMNNIAKIIGKRIQENNNSNACVFMIDNERVSPNSTMEVYRVHIPKDTAWNVDKRQTVEEETLRVASVLLSSDACKQLVDFDCHLDDVSKDWRNIDLNDMIAKCT</sequence>